<accession>A0A220ML71</accession>
<dbReference type="AlphaFoldDB" id="A0A220ML71"/>
<proteinExistence type="predicted"/>
<evidence type="ECO:0000313" key="1">
    <source>
        <dbReference type="EMBL" id="ASJ55847.1"/>
    </source>
</evidence>
<dbReference type="EMBL" id="CP018145">
    <property type="protein sequence ID" value="ASJ55847.1"/>
    <property type="molecule type" value="Genomic_DNA"/>
</dbReference>
<name>A0A220ML71_9BACL</name>
<sequence>MQVAKGEWILWLDVDEIRPSFLQRRFPDGAWSVCRGDKSFRILLGDWGQSVGAFCEQGLGSFYAFHFLGRCMEHMGKAHESLFYDYTASSIHTSYFAQKREVVL</sequence>
<gene>
    <name evidence="1" type="ORF">BP422_21205</name>
</gene>
<evidence type="ECO:0000313" key="2">
    <source>
        <dbReference type="Proteomes" id="UP000197781"/>
    </source>
</evidence>
<dbReference type="Proteomes" id="UP000197781">
    <property type="component" value="Chromosome"/>
</dbReference>
<reference evidence="1 2" key="1">
    <citation type="submission" date="2016-11" db="EMBL/GenBank/DDBJ databases">
        <authorList>
            <person name="Jaros S."/>
            <person name="Januszkiewicz K."/>
            <person name="Wedrychowicz H."/>
        </authorList>
    </citation>
    <scope>NUCLEOTIDE SEQUENCE [LARGE SCALE GENOMIC DNA]</scope>
    <source>
        <strain evidence="1 2">NF2</strain>
    </source>
</reference>
<dbReference type="KEGG" id="bfm:BP422_21205"/>
<organism evidence="1 2">
    <name type="scientific">Brevibacillus formosus</name>
    <dbReference type="NCBI Taxonomy" id="54913"/>
    <lineage>
        <taxon>Bacteria</taxon>
        <taxon>Bacillati</taxon>
        <taxon>Bacillota</taxon>
        <taxon>Bacilli</taxon>
        <taxon>Bacillales</taxon>
        <taxon>Paenibacillaceae</taxon>
        <taxon>Brevibacillus</taxon>
    </lineage>
</organism>
<protein>
    <submittedName>
        <fullName evidence="1">Uncharacterized protein</fullName>
    </submittedName>
</protein>